<reference evidence="1 2" key="1">
    <citation type="journal article" date="2023" name="Access Microbiol">
        <title>The genome of a steinernematid-associated Pseudomonas piscis bacterium encodes the biosynthesis of insect toxins.</title>
        <authorList>
            <person name="Awori R.M."/>
            <person name="Hendre P."/>
            <person name="Amugune N.O."/>
        </authorList>
    </citation>
    <scope>NUCLEOTIDE SEQUENCE [LARGE SCALE GENOMIC DNA]</scope>
    <source>
        <strain evidence="1 2">75</strain>
    </source>
</reference>
<name>A0ABY9NA92_9PSED</name>
<proteinExistence type="predicted"/>
<sequence length="167" mass="17570">MKSPNRLLIGGVLAIGLTSIPLCGAAAGFEFTPIGSAFSDDGSGSIRLKMPATFGVALQCGISVQGQVDETGVAQVTRVTFSGSTPLCSLITARGLPWNLVAKSTATVYMEHVSFIYPSGPLCGGNTILSSWTPYTQRLLVFNQIVSTGCEVVSMDVKISMLSIKYR</sequence>
<evidence type="ECO:0000313" key="2">
    <source>
        <dbReference type="Proteomes" id="UP001237292"/>
    </source>
</evidence>
<organism evidence="1 2">
    <name type="scientific">Pseudomonas piscis</name>
    <dbReference type="NCBI Taxonomy" id="2614538"/>
    <lineage>
        <taxon>Bacteria</taxon>
        <taxon>Pseudomonadati</taxon>
        <taxon>Pseudomonadota</taxon>
        <taxon>Gammaproteobacteria</taxon>
        <taxon>Pseudomonadales</taxon>
        <taxon>Pseudomonadaceae</taxon>
        <taxon>Pseudomonas</taxon>
    </lineage>
</organism>
<gene>
    <name evidence="1" type="ORF">QL104_18370</name>
</gene>
<evidence type="ECO:0000313" key="1">
    <source>
        <dbReference type="EMBL" id="WMN15334.1"/>
    </source>
</evidence>
<keyword evidence="2" id="KW-1185">Reference proteome</keyword>
<evidence type="ECO:0008006" key="3">
    <source>
        <dbReference type="Google" id="ProtNLM"/>
    </source>
</evidence>
<accession>A0ABY9NA92</accession>
<dbReference type="Proteomes" id="UP001237292">
    <property type="component" value="Chromosome"/>
</dbReference>
<dbReference type="RefSeq" id="WP_143494811.1">
    <property type="nucleotide sequence ID" value="NZ_CP133164.1"/>
</dbReference>
<protein>
    <recommendedName>
        <fullName evidence="3">Protein activator of alkane oxidation PraB</fullName>
    </recommendedName>
</protein>
<dbReference type="EMBL" id="CP133164">
    <property type="protein sequence ID" value="WMN15334.1"/>
    <property type="molecule type" value="Genomic_DNA"/>
</dbReference>